<keyword evidence="2" id="KW-1133">Transmembrane helix</keyword>
<feature type="compositionally biased region" description="Acidic residues" evidence="1">
    <location>
        <begin position="9"/>
        <end position="18"/>
    </location>
</feature>
<dbReference type="EnsemblMetazoa" id="Aqu2.1.19807_001">
    <property type="protein sequence ID" value="Aqu2.1.19807_001"/>
    <property type="gene ID" value="Aqu2.1.19807"/>
</dbReference>
<evidence type="ECO:0000313" key="3">
    <source>
        <dbReference type="EnsemblMetazoa" id="Aqu2.1.19807_001"/>
    </source>
</evidence>
<reference evidence="3" key="2">
    <citation type="submission" date="2017-05" db="UniProtKB">
        <authorList>
            <consortium name="EnsemblMetazoa"/>
        </authorList>
    </citation>
    <scope>IDENTIFICATION</scope>
</reference>
<accession>A0A1X7TWH1</accession>
<evidence type="ECO:0000256" key="2">
    <source>
        <dbReference type="SAM" id="Phobius"/>
    </source>
</evidence>
<feature type="transmembrane region" description="Helical" evidence="2">
    <location>
        <begin position="257"/>
        <end position="285"/>
    </location>
</feature>
<name>A0A1X7TWH1_AMPQE</name>
<gene>
    <name evidence="3" type="primary">109585590</name>
</gene>
<proteinExistence type="predicted"/>
<dbReference type="KEGG" id="aqu:109585590"/>
<dbReference type="InParanoid" id="A0A1X7TWH1"/>
<dbReference type="EnsemblMetazoa" id="XM_020001716.1">
    <property type="protein sequence ID" value="XP_019857275.1"/>
    <property type="gene ID" value="LOC109585590"/>
</dbReference>
<evidence type="ECO:0000256" key="1">
    <source>
        <dbReference type="SAM" id="MobiDB-lite"/>
    </source>
</evidence>
<evidence type="ECO:0000313" key="4">
    <source>
        <dbReference type="Proteomes" id="UP000007879"/>
    </source>
</evidence>
<protein>
    <submittedName>
        <fullName evidence="3">Uncharacterized protein</fullName>
    </submittedName>
</protein>
<keyword evidence="2" id="KW-0812">Transmembrane</keyword>
<sequence>MAAPVDQIPDIEENTTEDTDQREQHKAFRTEITKIGNEKTVQIFKIAAIEVFGVQVAQVEKITSFSEVYELIEKAITKDVAPYIVHEILEFIESIQGLDPDVTRALKEKARAAITDKVDIKSKYPNLEFVLTLGVMVSSMEENDYEKFDGHLAKKILKTPHQQKMERCMIIHELIQRKHLNLKPNHSNDTRETMPRAGETVATRTEGLDPANENIKKISKWLDQSSCTTNWDFIEKYCERNGIKPPKKGNIIGKKKTISLVTLVVSAVTIICLLLGAFILVIIFFHESSENTIEINTYQNQTLLLMSYNSQTISINVSLNVEDTIPDLVNFNVYTSNTVPNITLQDLLLYNLHNLSSDRNDHGSHYNYNYMDGDIPIFLQKGSSINYTLHFTSTCTGVIVTNNSATLYLFDNVEDYKHFKSKHSNVPVAISHFDSIDNLFWSFSIKYDSLYYVGLQIEDCCLVSGNVTVTQASYESSTLRQVCKTLDVSRPYCVIDLPHHFTDCDNKGHVFVSIPAGDALTKISYRSKFYYFSCIFALIAVPLLIGLLLFFIVIVPCVYVCKYSCNFCRRPADYNSLNSSDSN</sequence>
<feature type="transmembrane region" description="Helical" evidence="2">
    <location>
        <begin position="529"/>
        <end position="561"/>
    </location>
</feature>
<dbReference type="Proteomes" id="UP000007879">
    <property type="component" value="Unassembled WGS sequence"/>
</dbReference>
<dbReference type="AlphaFoldDB" id="A0A1X7TWH1"/>
<reference evidence="4" key="1">
    <citation type="journal article" date="2010" name="Nature">
        <title>The Amphimedon queenslandica genome and the evolution of animal complexity.</title>
        <authorList>
            <person name="Srivastava M."/>
            <person name="Simakov O."/>
            <person name="Chapman J."/>
            <person name="Fahey B."/>
            <person name="Gauthier M.E."/>
            <person name="Mitros T."/>
            <person name="Richards G.S."/>
            <person name="Conaco C."/>
            <person name="Dacre M."/>
            <person name="Hellsten U."/>
            <person name="Larroux C."/>
            <person name="Putnam N.H."/>
            <person name="Stanke M."/>
            <person name="Adamska M."/>
            <person name="Darling A."/>
            <person name="Degnan S.M."/>
            <person name="Oakley T.H."/>
            <person name="Plachetzki D.C."/>
            <person name="Zhai Y."/>
            <person name="Adamski M."/>
            <person name="Calcino A."/>
            <person name="Cummins S.F."/>
            <person name="Goodstein D.M."/>
            <person name="Harris C."/>
            <person name="Jackson D.J."/>
            <person name="Leys S.P."/>
            <person name="Shu S."/>
            <person name="Woodcroft B.J."/>
            <person name="Vervoort M."/>
            <person name="Kosik K.S."/>
            <person name="Manning G."/>
            <person name="Degnan B.M."/>
            <person name="Rokhsar D.S."/>
        </authorList>
    </citation>
    <scope>NUCLEOTIDE SEQUENCE [LARGE SCALE GENOMIC DNA]</scope>
</reference>
<keyword evidence="4" id="KW-1185">Reference proteome</keyword>
<organism evidence="3">
    <name type="scientific">Amphimedon queenslandica</name>
    <name type="common">Sponge</name>
    <dbReference type="NCBI Taxonomy" id="400682"/>
    <lineage>
        <taxon>Eukaryota</taxon>
        <taxon>Metazoa</taxon>
        <taxon>Porifera</taxon>
        <taxon>Demospongiae</taxon>
        <taxon>Heteroscleromorpha</taxon>
        <taxon>Haplosclerida</taxon>
        <taxon>Niphatidae</taxon>
        <taxon>Amphimedon</taxon>
    </lineage>
</organism>
<feature type="region of interest" description="Disordered" evidence="1">
    <location>
        <begin position="1"/>
        <end position="24"/>
    </location>
</feature>
<keyword evidence="2" id="KW-0472">Membrane</keyword>